<feature type="domain" description="ABC-2 type transporter transmembrane" evidence="7">
    <location>
        <begin position="102"/>
        <end position="316"/>
    </location>
</feature>
<keyword evidence="3 6" id="KW-0812">Transmembrane</keyword>
<dbReference type="OMA" id="YLHVVVI"/>
<organism evidence="8 9">
    <name type="scientific">Cucumis sativus</name>
    <name type="common">Cucumber</name>
    <dbReference type="NCBI Taxonomy" id="3659"/>
    <lineage>
        <taxon>Eukaryota</taxon>
        <taxon>Viridiplantae</taxon>
        <taxon>Streptophyta</taxon>
        <taxon>Embryophyta</taxon>
        <taxon>Tracheophyta</taxon>
        <taxon>Spermatophyta</taxon>
        <taxon>Magnoliopsida</taxon>
        <taxon>eudicotyledons</taxon>
        <taxon>Gunneridae</taxon>
        <taxon>Pentapetalae</taxon>
        <taxon>rosids</taxon>
        <taxon>fabids</taxon>
        <taxon>Cucurbitales</taxon>
        <taxon>Cucurbitaceae</taxon>
        <taxon>Benincaseae</taxon>
        <taxon>Cucumis</taxon>
    </lineage>
</organism>
<evidence type="ECO:0000256" key="1">
    <source>
        <dbReference type="ARBA" id="ARBA00004141"/>
    </source>
</evidence>
<dbReference type="Proteomes" id="UP000029981">
    <property type="component" value="Chromosome 7"/>
</dbReference>
<dbReference type="GO" id="GO:0005524">
    <property type="term" value="F:ATP binding"/>
    <property type="evidence" value="ECO:0007669"/>
    <property type="project" value="UniProtKB-KW"/>
</dbReference>
<keyword evidence="9" id="KW-1185">Reference proteome</keyword>
<dbReference type="GO" id="GO:0005886">
    <property type="term" value="C:plasma membrane"/>
    <property type="evidence" value="ECO:0007669"/>
    <property type="project" value="UniProtKB-ARBA"/>
</dbReference>
<evidence type="ECO:0000256" key="3">
    <source>
        <dbReference type="ARBA" id="ARBA00022692"/>
    </source>
</evidence>
<dbReference type="Pfam" id="PF01061">
    <property type="entry name" value="ABC2_membrane"/>
    <property type="match status" value="1"/>
</dbReference>
<reference evidence="8 9" key="2">
    <citation type="journal article" date="2009" name="PLoS ONE">
        <title>An integrated genetic and cytogenetic map of the cucumber genome.</title>
        <authorList>
            <person name="Ren Y."/>
            <person name="Zhang Z."/>
            <person name="Liu J."/>
            <person name="Staub J.E."/>
            <person name="Han Y."/>
            <person name="Cheng Z."/>
            <person name="Li X."/>
            <person name="Lu J."/>
            <person name="Miao H."/>
            <person name="Kang H."/>
            <person name="Xie B."/>
            <person name="Gu X."/>
            <person name="Wang X."/>
            <person name="Du Y."/>
            <person name="Jin W."/>
            <person name="Huang S."/>
        </authorList>
    </citation>
    <scope>NUCLEOTIDE SEQUENCE [LARGE SCALE GENOMIC DNA]</scope>
    <source>
        <strain evidence="9">cv. 9930</strain>
    </source>
</reference>
<gene>
    <name evidence="8" type="ORF">Csa_7G290440</name>
</gene>
<evidence type="ECO:0000256" key="2">
    <source>
        <dbReference type="ARBA" id="ARBA00022448"/>
    </source>
</evidence>
<name>A0A0A0K3Z7_CUCSA</name>
<reference evidence="8 9" key="1">
    <citation type="journal article" date="2009" name="Nat. Genet.">
        <title>The genome of the cucumber, Cucumis sativus L.</title>
        <authorList>
            <person name="Huang S."/>
            <person name="Li R."/>
            <person name="Zhang Z."/>
            <person name="Li L."/>
            <person name="Gu X."/>
            <person name="Fan W."/>
            <person name="Lucas W.J."/>
            <person name="Wang X."/>
            <person name="Xie B."/>
            <person name="Ni P."/>
            <person name="Ren Y."/>
            <person name="Zhu H."/>
            <person name="Li J."/>
            <person name="Lin K."/>
            <person name="Jin W."/>
            <person name="Fei Z."/>
            <person name="Li G."/>
            <person name="Staub J."/>
            <person name="Kilian A."/>
            <person name="van der Vossen E.A."/>
            <person name="Wu Y."/>
            <person name="Guo J."/>
            <person name="He J."/>
            <person name="Jia Z."/>
            <person name="Ren Y."/>
            <person name="Tian G."/>
            <person name="Lu Y."/>
            <person name="Ruan J."/>
            <person name="Qian W."/>
            <person name="Wang M."/>
            <person name="Huang Q."/>
            <person name="Li B."/>
            <person name="Xuan Z."/>
            <person name="Cao J."/>
            <person name="Asan"/>
            <person name="Wu Z."/>
            <person name="Zhang J."/>
            <person name="Cai Q."/>
            <person name="Bai Y."/>
            <person name="Zhao B."/>
            <person name="Han Y."/>
            <person name="Li Y."/>
            <person name="Li X."/>
            <person name="Wang S."/>
            <person name="Shi Q."/>
            <person name="Liu S."/>
            <person name="Cho W.K."/>
            <person name="Kim J.Y."/>
            <person name="Xu Y."/>
            <person name="Heller-Uszynska K."/>
            <person name="Miao H."/>
            <person name="Cheng Z."/>
            <person name="Zhang S."/>
            <person name="Wu J."/>
            <person name="Yang Y."/>
            <person name="Kang H."/>
            <person name="Li M."/>
            <person name="Liang H."/>
            <person name="Ren X."/>
            <person name="Shi Z."/>
            <person name="Wen M."/>
            <person name="Jian M."/>
            <person name="Yang H."/>
            <person name="Zhang G."/>
            <person name="Yang Z."/>
            <person name="Chen R."/>
            <person name="Liu S."/>
            <person name="Li J."/>
            <person name="Ma L."/>
            <person name="Liu H."/>
            <person name="Zhou Y."/>
            <person name="Zhao J."/>
            <person name="Fang X."/>
            <person name="Li G."/>
            <person name="Fang L."/>
            <person name="Li Y."/>
            <person name="Liu D."/>
            <person name="Zheng H."/>
            <person name="Zhang Y."/>
            <person name="Qin N."/>
            <person name="Li Z."/>
            <person name="Yang G."/>
            <person name="Yang S."/>
            <person name="Bolund L."/>
            <person name="Kristiansen K."/>
            <person name="Zheng H."/>
            <person name="Li S."/>
            <person name="Zhang X."/>
            <person name="Yang H."/>
            <person name="Wang J."/>
            <person name="Sun R."/>
            <person name="Zhang B."/>
            <person name="Jiang S."/>
            <person name="Wang J."/>
            <person name="Du Y."/>
            <person name="Li S."/>
        </authorList>
    </citation>
    <scope>NUCLEOTIDE SEQUENCE [LARGE SCALE GENOMIC DNA]</scope>
    <source>
        <strain evidence="9">cv. 9930</strain>
    </source>
</reference>
<evidence type="ECO:0000313" key="9">
    <source>
        <dbReference type="Proteomes" id="UP000029981"/>
    </source>
</evidence>
<feature type="transmembrane region" description="Helical" evidence="6">
    <location>
        <begin position="122"/>
        <end position="140"/>
    </location>
</feature>
<keyword evidence="2" id="KW-0813">Transport</keyword>
<proteinExistence type="predicted"/>
<evidence type="ECO:0000313" key="8">
    <source>
        <dbReference type="EMBL" id="KGN44420.1"/>
    </source>
</evidence>
<reference evidence="8 9" key="4">
    <citation type="journal article" date="2011" name="BMC Genomics">
        <title>RNA-Seq improves annotation of protein-coding genes in the cucumber genome.</title>
        <authorList>
            <person name="Li Z."/>
            <person name="Zhang Z."/>
            <person name="Yan P."/>
            <person name="Huang S."/>
            <person name="Fei Z."/>
            <person name="Lin K."/>
        </authorList>
    </citation>
    <scope>NUCLEOTIDE SEQUENCE [LARGE SCALE GENOMIC DNA]</scope>
    <source>
        <strain evidence="9">cv. 9930</strain>
    </source>
</reference>
<feature type="transmembrane region" description="Helical" evidence="6">
    <location>
        <begin position="349"/>
        <end position="375"/>
    </location>
</feature>
<keyword evidence="5 6" id="KW-0472">Membrane</keyword>
<dbReference type="STRING" id="3659.A0A0A0K3Z7"/>
<dbReference type="Gramene" id="KGN44420">
    <property type="protein sequence ID" value="KGN44420"/>
    <property type="gene ID" value="Csa_7G290440"/>
</dbReference>
<comment type="subcellular location">
    <subcellularLocation>
        <location evidence="1">Membrane</location>
        <topology evidence="1">Multi-pass membrane protein</topology>
    </subcellularLocation>
</comment>
<keyword evidence="8" id="KW-0547">Nucleotide-binding</keyword>
<dbReference type="GO" id="GO:0140359">
    <property type="term" value="F:ABC-type transporter activity"/>
    <property type="evidence" value="ECO:0007669"/>
    <property type="project" value="InterPro"/>
</dbReference>
<protein>
    <submittedName>
        <fullName evidence="8">ATP-binding cassette transporter</fullName>
    </submittedName>
</protein>
<evidence type="ECO:0000259" key="7">
    <source>
        <dbReference type="Pfam" id="PF01061"/>
    </source>
</evidence>
<evidence type="ECO:0000256" key="4">
    <source>
        <dbReference type="ARBA" id="ARBA00022989"/>
    </source>
</evidence>
<keyword evidence="4 6" id="KW-1133">Transmembrane helix</keyword>
<sequence length="380" mass="44045">MERGGQIIYSGPLGQQSCKLIEYLEAIPGIPKIEDGQNPATWMLEVTAPPMEAQLDINFAEIFAKFPPYRRNQELIMQLSTPTQGSEDLHFSNEYSRSYLSQCKSCFWKQCHSYRRNTQYNAIRFLVTIFVSFLFGLVFWNTGQNFAKEQDVLNIMGVIYATALFLGIFNSATVICVVDTERVVFYRERVAGMYTTLSYAFAKCGKVAIETIYISVQALTYCLPLYSMLGFEWKVGKFLLFYYFYLMCFIYFTLYGMMAVALTPNHHIAFIFVFFFFALWNLFTGLFIPQPIIPIWWRWCYWASPVAWTMYGLVASLVGDRDVDIEIPGFGNIGLQMLLKERFGYHHDFIPVVVAAHGFWVLIFFVVFVCGIKFLNFKKK</sequence>
<dbReference type="EMBL" id="CM002928">
    <property type="protein sequence ID" value="KGN44420.1"/>
    <property type="molecule type" value="Genomic_DNA"/>
</dbReference>
<reference evidence="8 9" key="3">
    <citation type="journal article" date="2010" name="BMC Genomics">
        <title>Transcriptome sequencing and comparative analysis of cucumber flowers with different sex types.</title>
        <authorList>
            <person name="Guo S."/>
            <person name="Zheng Y."/>
            <person name="Joung J.G."/>
            <person name="Liu S."/>
            <person name="Zhang Z."/>
            <person name="Crasta O.R."/>
            <person name="Sobral B.W."/>
            <person name="Xu Y."/>
            <person name="Huang S."/>
            <person name="Fei Z."/>
        </authorList>
    </citation>
    <scope>NUCLEOTIDE SEQUENCE [LARGE SCALE GENOMIC DNA]</scope>
    <source>
        <strain evidence="9">cv. 9930</strain>
    </source>
</reference>
<evidence type="ECO:0000256" key="6">
    <source>
        <dbReference type="SAM" id="Phobius"/>
    </source>
</evidence>
<evidence type="ECO:0000256" key="5">
    <source>
        <dbReference type="ARBA" id="ARBA00023136"/>
    </source>
</evidence>
<keyword evidence="8" id="KW-0067">ATP-binding</keyword>
<dbReference type="InterPro" id="IPR013525">
    <property type="entry name" value="ABC2_TM"/>
</dbReference>
<accession>A0A0A0K3Z7</accession>
<dbReference type="AlphaFoldDB" id="A0A0A0K3Z7"/>
<feature type="transmembrane region" description="Helical" evidence="6">
    <location>
        <begin position="152"/>
        <end position="178"/>
    </location>
</feature>
<feature type="transmembrane region" description="Helical" evidence="6">
    <location>
        <begin position="268"/>
        <end position="287"/>
    </location>
</feature>
<feature type="transmembrane region" description="Helical" evidence="6">
    <location>
        <begin position="238"/>
        <end position="262"/>
    </location>
</feature>
<dbReference type="PANTHER" id="PTHR19241">
    <property type="entry name" value="ATP-BINDING CASSETTE TRANSPORTER"/>
    <property type="match status" value="1"/>
</dbReference>